<reference evidence="1 2" key="1">
    <citation type="journal article" date="2022" name="bioRxiv">
        <title>An ancient truncated duplication of the anti-Mullerian hormone receptor type 2 gene is a potential conserved master sex determinant in the Pangasiidae catfish family.</title>
        <authorList>
            <person name="Wen M."/>
            <person name="Pan Q."/>
            <person name="Jouanno E."/>
            <person name="Montfort J."/>
            <person name="Zahm M."/>
            <person name="Cabau C."/>
            <person name="Klopp C."/>
            <person name="Iampietro C."/>
            <person name="Roques C."/>
            <person name="Bouchez O."/>
            <person name="Castinel A."/>
            <person name="Donnadieu C."/>
            <person name="Parrinello H."/>
            <person name="Poncet C."/>
            <person name="Belmonte E."/>
            <person name="Gautier V."/>
            <person name="Avarre J.-C."/>
            <person name="Dugue R."/>
            <person name="Gustiano R."/>
            <person name="Ha T.T.T."/>
            <person name="Campet M."/>
            <person name="Sriphairoj K."/>
            <person name="Ribolli J."/>
            <person name="de Almeida F.L."/>
            <person name="Desvignes T."/>
            <person name="Postlethwait J.H."/>
            <person name="Bucao C.F."/>
            <person name="Robinson-Rechavi M."/>
            <person name="Bobe J."/>
            <person name="Herpin A."/>
            <person name="Guiguen Y."/>
        </authorList>
    </citation>
    <scope>NUCLEOTIDE SEQUENCE [LARGE SCALE GENOMIC DNA]</scope>
    <source>
        <strain evidence="1">YG-Dec2019</strain>
    </source>
</reference>
<accession>A0ACC5WP71</accession>
<evidence type="ECO:0000313" key="2">
    <source>
        <dbReference type="Proteomes" id="UP000829447"/>
    </source>
</evidence>
<sequence>MKQILLEVPVFTSVMKMLMRMLLSWNLYNVCFVSILNCIKAFHIKLPVSYFNIPLTSKDYRNRIMLHLNQRSFIFILSFFISEKLNRKEHAVIVR</sequence>
<keyword evidence="2" id="KW-1185">Reference proteome</keyword>
<gene>
    <name evidence="1" type="ORF">PGIGA_G00242770</name>
</gene>
<dbReference type="Proteomes" id="UP000829447">
    <property type="component" value="Linkage Group LG8"/>
</dbReference>
<organism evidence="1 2">
    <name type="scientific">Pangasianodon gigas</name>
    <name type="common">Mekong giant catfish</name>
    <name type="synonym">Pangasius gigas</name>
    <dbReference type="NCBI Taxonomy" id="30993"/>
    <lineage>
        <taxon>Eukaryota</taxon>
        <taxon>Metazoa</taxon>
        <taxon>Chordata</taxon>
        <taxon>Craniata</taxon>
        <taxon>Vertebrata</taxon>
        <taxon>Euteleostomi</taxon>
        <taxon>Actinopterygii</taxon>
        <taxon>Neopterygii</taxon>
        <taxon>Teleostei</taxon>
        <taxon>Ostariophysi</taxon>
        <taxon>Siluriformes</taxon>
        <taxon>Pangasiidae</taxon>
        <taxon>Pangasianodon</taxon>
    </lineage>
</organism>
<name>A0ACC5WP71_PANGG</name>
<comment type="caution">
    <text evidence="1">The sequence shown here is derived from an EMBL/GenBank/DDBJ whole genome shotgun (WGS) entry which is preliminary data.</text>
</comment>
<protein>
    <submittedName>
        <fullName evidence="1">Uncharacterized protein</fullName>
    </submittedName>
</protein>
<evidence type="ECO:0000313" key="1">
    <source>
        <dbReference type="EMBL" id="MCI4380671.1"/>
    </source>
</evidence>
<proteinExistence type="predicted"/>
<dbReference type="EMBL" id="CM040461">
    <property type="protein sequence ID" value="MCI4380671.1"/>
    <property type="molecule type" value="Genomic_DNA"/>
</dbReference>